<name>A0A1S3TZS6_VIGRR</name>
<keyword evidence="1" id="KW-0175">Coiled coil</keyword>
<dbReference type="OrthoDB" id="1378359at2759"/>
<evidence type="ECO:0000313" key="4">
    <source>
        <dbReference type="RefSeq" id="XP_014499263.1"/>
    </source>
</evidence>
<evidence type="ECO:0000256" key="1">
    <source>
        <dbReference type="SAM" id="Coils"/>
    </source>
</evidence>
<dbReference type="InterPro" id="IPR056647">
    <property type="entry name" value="DUF7745"/>
</dbReference>
<organism evidence="3 4">
    <name type="scientific">Vigna radiata var. radiata</name>
    <name type="common">Mung bean</name>
    <name type="synonym">Phaseolus aureus</name>
    <dbReference type="NCBI Taxonomy" id="3916"/>
    <lineage>
        <taxon>Eukaryota</taxon>
        <taxon>Viridiplantae</taxon>
        <taxon>Streptophyta</taxon>
        <taxon>Embryophyta</taxon>
        <taxon>Tracheophyta</taxon>
        <taxon>Spermatophyta</taxon>
        <taxon>Magnoliopsida</taxon>
        <taxon>eudicotyledons</taxon>
        <taxon>Gunneridae</taxon>
        <taxon>Pentapetalae</taxon>
        <taxon>rosids</taxon>
        <taxon>fabids</taxon>
        <taxon>Fabales</taxon>
        <taxon>Fabaceae</taxon>
        <taxon>Papilionoideae</taxon>
        <taxon>50 kb inversion clade</taxon>
        <taxon>NPAAA clade</taxon>
        <taxon>indigoferoid/millettioid clade</taxon>
        <taxon>Phaseoleae</taxon>
        <taxon>Vigna</taxon>
    </lineage>
</organism>
<dbReference type="Proteomes" id="UP000087766">
    <property type="component" value="Chromosome 5"/>
</dbReference>
<gene>
    <name evidence="4" type="primary">LOC106760334</name>
</gene>
<dbReference type="Pfam" id="PF24924">
    <property type="entry name" value="DUF7745"/>
    <property type="match status" value="1"/>
</dbReference>
<dbReference type="PANTHER" id="PTHR48154">
    <property type="entry name" value="PROTEIN, PUTATIVE-RELATED"/>
    <property type="match status" value="1"/>
</dbReference>
<reference evidence="3" key="1">
    <citation type="journal article" date="2014" name="Nat. Commun.">
        <title>Genome sequence of mungbean and insights into evolution within Vigna species.</title>
        <authorList>
            <person name="Kang Y.J."/>
            <person name="Kim S.K."/>
            <person name="Kim M.Y."/>
            <person name="Lestari P."/>
            <person name="Kim K.H."/>
            <person name="Ha B.K."/>
            <person name="Jun T.H."/>
            <person name="Hwang W.J."/>
            <person name="Lee T."/>
            <person name="Lee J."/>
            <person name="Shim S."/>
            <person name="Yoon M.Y."/>
            <person name="Jang Y.E."/>
            <person name="Han K.S."/>
            <person name="Taeprayoon P."/>
            <person name="Yoon N."/>
            <person name="Somta P."/>
            <person name="Tanya P."/>
            <person name="Kim K.S."/>
            <person name="Gwag J.G."/>
            <person name="Moon J.K."/>
            <person name="Lee Y.H."/>
            <person name="Park B.S."/>
            <person name="Bombarely A."/>
            <person name="Doyle J.J."/>
            <person name="Jackson S.A."/>
            <person name="Schafleitner R."/>
            <person name="Srinives P."/>
            <person name="Varshney R.K."/>
            <person name="Lee S.H."/>
        </authorList>
    </citation>
    <scope>NUCLEOTIDE SEQUENCE [LARGE SCALE GENOMIC DNA]</scope>
    <source>
        <strain evidence="3">cv. VC1973A</strain>
    </source>
</reference>
<accession>A0A1S3TZS6</accession>
<protein>
    <submittedName>
        <fullName evidence="4">Uncharacterized protein LOC106760334</fullName>
    </submittedName>
</protein>
<dbReference type="PANTHER" id="PTHR48154:SF1">
    <property type="entry name" value="PROTEIN, PUTATIVE-RELATED"/>
    <property type="match status" value="1"/>
</dbReference>
<dbReference type="Gene3D" id="1.20.5.170">
    <property type="match status" value="1"/>
</dbReference>
<dbReference type="GeneID" id="106760334"/>
<evidence type="ECO:0000313" key="3">
    <source>
        <dbReference type="Proteomes" id="UP000087766"/>
    </source>
</evidence>
<sequence length="359" mass="41830">MDVLALTIYGIDLFPKIEEFVDYTAIDVFVARKTRSENPVTTVLVDVYGTLSFFQERKGKKILCCLPALYTWMTARVFKETVDVKSLPETLSHQGLKDKGGNDWARFFAGLSERSIKWRLPWLGNKLSRQHCGSFPNVPLIGARYCINYNPLLVQRQFGHPMRGAPSPDYLATLFIYYEYGHFIELLRKVKSAWENVVRAEKDLRNGVMDSRVSYHTWILERVKEVKLPFKPINDQSASEGPSQAPESEEVKQLKAQMEKLRVRNARLENELQRARNDIVDMRNDNEEKSRAYENIVKSQKAERDYTFRVKQDLAAASKELSMRVNEKNVALEEGRQWKQLYEEARRDKREALKRLREA</sequence>
<keyword evidence="3" id="KW-1185">Reference proteome</keyword>
<reference evidence="4" key="2">
    <citation type="submission" date="2025-08" db="UniProtKB">
        <authorList>
            <consortium name="RefSeq"/>
        </authorList>
    </citation>
    <scope>IDENTIFICATION</scope>
    <source>
        <tissue evidence="4">Leaf</tissue>
    </source>
</reference>
<proteinExistence type="predicted"/>
<feature type="domain" description="DUF7745" evidence="2">
    <location>
        <begin position="1"/>
        <end position="224"/>
    </location>
</feature>
<evidence type="ECO:0000259" key="2">
    <source>
        <dbReference type="Pfam" id="PF24924"/>
    </source>
</evidence>
<dbReference type="KEGG" id="vra:106760334"/>
<dbReference type="AlphaFoldDB" id="A0A1S3TZS6"/>
<dbReference type="RefSeq" id="XP_014499263.1">
    <property type="nucleotide sequence ID" value="XM_014643777.1"/>
</dbReference>
<feature type="coiled-coil region" evidence="1">
    <location>
        <begin position="251"/>
        <end position="292"/>
    </location>
</feature>